<feature type="domain" description="RNase H type-1" evidence="1">
    <location>
        <begin position="3"/>
        <end position="65"/>
    </location>
</feature>
<dbReference type="CDD" id="cd06222">
    <property type="entry name" value="RNase_H_like"/>
    <property type="match status" value="1"/>
</dbReference>
<dbReference type="InterPro" id="IPR044730">
    <property type="entry name" value="RNase_H-like_dom_plant"/>
</dbReference>
<dbReference type="PANTHER" id="PTHR47074:SF11">
    <property type="entry name" value="REVERSE TRANSCRIPTASE-LIKE PROTEIN"/>
    <property type="match status" value="1"/>
</dbReference>
<dbReference type="PANTHER" id="PTHR47074">
    <property type="entry name" value="BNAC02G40300D PROTEIN"/>
    <property type="match status" value="1"/>
</dbReference>
<organism evidence="2 3">
    <name type="scientific">Brassica cretica</name>
    <name type="common">Mustard</name>
    <dbReference type="NCBI Taxonomy" id="69181"/>
    <lineage>
        <taxon>Eukaryota</taxon>
        <taxon>Viridiplantae</taxon>
        <taxon>Streptophyta</taxon>
        <taxon>Embryophyta</taxon>
        <taxon>Tracheophyta</taxon>
        <taxon>Spermatophyta</taxon>
        <taxon>Magnoliopsida</taxon>
        <taxon>eudicotyledons</taxon>
        <taxon>Gunneridae</taxon>
        <taxon>Pentapetalae</taxon>
        <taxon>rosids</taxon>
        <taxon>malvids</taxon>
        <taxon>Brassicales</taxon>
        <taxon>Brassicaceae</taxon>
        <taxon>Brassiceae</taxon>
        <taxon>Brassica</taxon>
    </lineage>
</organism>
<dbReference type="Pfam" id="PF13456">
    <property type="entry name" value="RVT_3"/>
    <property type="match status" value="1"/>
</dbReference>
<dbReference type="SUPFAM" id="SSF53098">
    <property type="entry name" value="Ribonuclease H-like"/>
    <property type="match status" value="1"/>
</dbReference>
<dbReference type="InterPro" id="IPR036397">
    <property type="entry name" value="RNaseH_sf"/>
</dbReference>
<evidence type="ECO:0000313" key="3">
    <source>
        <dbReference type="Proteomes" id="UP000266723"/>
    </source>
</evidence>
<reference evidence="2 3" key="1">
    <citation type="journal article" date="2020" name="BMC Genomics">
        <title>Intraspecific diversification of the crop wild relative Brassica cretica Lam. using demographic model selection.</title>
        <authorList>
            <person name="Kioukis A."/>
            <person name="Michalopoulou V.A."/>
            <person name="Briers L."/>
            <person name="Pirintsos S."/>
            <person name="Studholme D.J."/>
            <person name="Pavlidis P."/>
            <person name="Sarris P.F."/>
        </authorList>
    </citation>
    <scope>NUCLEOTIDE SEQUENCE [LARGE SCALE GENOMIC DNA]</scope>
    <source>
        <strain evidence="3">cv. PFS-1207/04</strain>
    </source>
</reference>
<comment type="caution">
    <text evidence="2">The sequence shown here is derived from an EMBL/GenBank/DDBJ whole genome shotgun (WGS) entry which is preliminary data.</text>
</comment>
<evidence type="ECO:0000313" key="2">
    <source>
        <dbReference type="EMBL" id="KAF3567949.1"/>
    </source>
</evidence>
<dbReference type="InterPro" id="IPR012337">
    <property type="entry name" value="RNaseH-like_sf"/>
</dbReference>
<sequence length="82" mass="8875">MELKKVKFESDSAQLVSIINAGARVAELHGVVADILTLSLSFEFVSFVWIPRERNTIADLLAKNAINASGLLFVEGAFNGPN</sequence>
<dbReference type="EMBL" id="QGKV02000759">
    <property type="protein sequence ID" value="KAF3567949.1"/>
    <property type="molecule type" value="Genomic_DNA"/>
</dbReference>
<dbReference type="Gene3D" id="3.30.420.10">
    <property type="entry name" value="Ribonuclease H-like superfamily/Ribonuclease H"/>
    <property type="match status" value="1"/>
</dbReference>
<dbReference type="Proteomes" id="UP000266723">
    <property type="component" value="Unassembled WGS sequence"/>
</dbReference>
<evidence type="ECO:0000259" key="1">
    <source>
        <dbReference type="Pfam" id="PF13456"/>
    </source>
</evidence>
<name>A0ABQ7DA05_BRACR</name>
<gene>
    <name evidence="2" type="ORF">DY000_02018675</name>
</gene>
<dbReference type="InterPro" id="IPR002156">
    <property type="entry name" value="RNaseH_domain"/>
</dbReference>
<proteinExistence type="predicted"/>
<dbReference type="InterPro" id="IPR052929">
    <property type="entry name" value="RNase_H-like_EbsB-rel"/>
</dbReference>
<accession>A0ABQ7DA05</accession>
<protein>
    <recommendedName>
        <fullName evidence="1">RNase H type-1 domain-containing protein</fullName>
    </recommendedName>
</protein>
<keyword evidence="3" id="KW-1185">Reference proteome</keyword>